<name>K8E4U2_CARML</name>
<dbReference type="HOGENOM" id="CLU_075790_0_0_9"/>
<gene>
    <name evidence="1" type="ORF">BN424_2177</name>
</gene>
<dbReference type="OrthoDB" id="1937560at2"/>
<dbReference type="Proteomes" id="UP000000212">
    <property type="component" value="Chromosome"/>
</dbReference>
<dbReference type="RefSeq" id="WP_015076768.1">
    <property type="nucleotide sequence ID" value="NC_019425.2"/>
</dbReference>
<evidence type="ECO:0000313" key="2">
    <source>
        <dbReference type="Proteomes" id="UP000000212"/>
    </source>
</evidence>
<protein>
    <submittedName>
        <fullName evidence="1">Uncharacterized protein</fullName>
    </submittedName>
</protein>
<proteinExistence type="predicted"/>
<dbReference type="EMBL" id="HE999757">
    <property type="protein sequence ID" value="CCO11617.2"/>
    <property type="molecule type" value="Genomic_DNA"/>
</dbReference>
<dbReference type="KEGG" id="cml:BN424_2177"/>
<sequence length="307" mass="34939">MKEYIYLDMDLVNSCLAQLDEGILTKIITGQVSNNSHQEDGGEESSSEKDVKLGIPVIANTGVKFSNTKIDKFSTVYSQSNSELIETALADFSTDVLLNKLKENGKLHTDESEWNDGNFIFSAHKLDVFNFEQLKQSTKKENINLMLQPNNEINDLKKELGILEKNTASRTKHAERILLIKQIIEENDYPKNFKNIYNFASYSSFLFPDTILFKIGKSLSMCTKEYIRMNTPLLTFLSQTKRKANIFGIVLARRDESLAPNGEEQLETNVIASTGPAIFNDIMLESFNLIENGDYFIRPIAIYYDHE</sequence>
<dbReference type="eggNOG" id="ENOG5032YPJ">
    <property type="taxonomic scope" value="Bacteria"/>
</dbReference>
<organism evidence="1 2">
    <name type="scientific">Carnobacterium maltaromaticum LMA28</name>
    <dbReference type="NCBI Taxonomy" id="1234679"/>
    <lineage>
        <taxon>Bacteria</taxon>
        <taxon>Bacillati</taxon>
        <taxon>Bacillota</taxon>
        <taxon>Bacilli</taxon>
        <taxon>Lactobacillales</taxon>
        <taxon>Carnobacteriaceae</taxon>
        <taxon>Carnobacterium</taxon>
    </lineage>
</organism>
<accession>K8E4U2</accession>
<dbReference type="STRING" id="1234679.BN424_2177"/>
<reference evidence="2" key="1">
    <citation type="journal article" date="2013" name="Genome Announc.">
        <title>Complete Chromosome Sequence of Carnobacterium maltaromaticum LMA 28.</title>
        <authorList>
            <person name="Cailliez-Grimal C."/>
            <person name="Chaillou S."/>
            <person name="Anba-Mondoloni J."/>
            <person name="Loux V."/>
            <person name="Afzal M.I."/>
            <person name="Rahman A."/>
            <person name="Kergourlay G."/>
            <person name="Champomier-Verges M.C."/>
            <person name="Zagorec M."/>
            <person name="Dalgaard P."/>
            <person name="Leisner J.J."/>
            <person name="Prevost H."/>
            <person name="Revol-Junelles A.M."/>
            <person name="Borges F."/>
        </authorList>
    </citation>
    <scope>NUCLEOTIDE SEQUENCE</scope>
    <source>
        <strain evidence="2">LMA28</strain>
    </source>
</reference>
<dbReference type="AlphaFoldDB" id="K8E4U2"/>
<dbReference type="InterPro" id="IPR045633">
    <property type="entry name" value="DUF6414"/>
</dbReference>
<dbReference type="Pfam" id="PF19952">
    <property type="entry name" value="DUF6414"/>
    <property type="match status" value="1"/>
</dbReference>
<keyword evidence="2" id="KW-1185">Reference proteome</keyword>
<evidence type="ECO:0000313" key="1">
    <source>
        <dbReference type="EMBL" id="CCO11617.2"/>
    </source>
</evidence>